<dbReference type="Gene3D" id="3.40.50.720">
    <property type="entry name" value="NAD(P)-binding Rossmann-like Domain"/>
    <property type="match status" value="1"/>
</dbReference>
<dbReference type="FunFam" id="3.40.50.720:FF:000084">
    <property type="entry name" value="Short-chain dehydrogenase reductase"/>
    <property type="match status" value="1"/>
</dbReference>
<dbReference type="EMBL" id="JARAKH010000047">
    <property type="protein sequence ID" value="KAK8377439.1"/>
    <property type="molecule type" value="Genomic_DNA"/>
</dbReference>
<comment type="caution">
    <text evidence="3">The sequence shown here is derived from an EMBL/GenBank/DDBJ whole genome shotgun (WGS) entry which is preliminary data.</text>
</comment>
<gene>
    <name evidence="3" type="ORF">O3P69_013818</name>
</gene>
<accession>A0AAW0SRB9</accession>
<dbReference type="SUPFAM" id="SSF51735">
    <property type="entry name" value="NAD(P)-binding Rossmann-fold domains"/>
    <property type="match status" value="1"/>
</dbReference>
<keyword evidence="4" id="KW-1185">Reference proteome</keyword>
<protein>
    <submittedName>
        <fullName evidence="3">Uncharacterized protein</fullName>
    </submittedName>
</protein>
<organism evidence="3 4">
    <name type="scientific">Scylla paramamosain</name>
    <name type="common">Mud crab</name>
    <dbReference type="NCBI Taxonomy" id="85552"/>
    <lineage>
        <taxon>Eukaryota</taxon>
        <taxon>Metazoa</taxon>
        <taxon>Ecdysozoa</taxon>
        <taxon>Arthropoda</taxon>
        <taxon>Crustacea</taxon>
        <taxon>Multicrustacea</taxon>
        <taxon>Malacostraca</taxon>
        <taxon>Eumalacostraca</taxon>
        <taxon>Eucarida</taxon>
        <taxon>Decapoda</taxon>
        <taxon>Pleocyemata</taxon>
        <taxon>Brachyura</taxon>
        <taxon>Eubrachyura</taxon>
        <taxon>Portunoidea</taxon>
        <taxon>Portunidae</taxon>
        <taxon>Portuninae</taxon>
        <taxon>Scylla</taxon>
    </lineage>
</organism>
<dbReference type="Pfam" id="PF13561">
    <property type="entry name" value="adh_short_C2"/>
    <property type="match status" value="1"/>
</dbReference>
<dbReference type="GO" id="GO:0016491">
    <property type="term" value="F:oxidoreductase activity"/>
    <property type="evidence" value="ECO:0007669"/>
    <property type="project" value="UniProtKB-KW"/>
</dbReference>
<evidence type="ECO:0000256" key="2">
    <source>
        <dbReference type="ARBA" id="ARBA00023002"/>
    </source>
</evidence>
<sequence>MTPKFLIRVREAKGRGRESGMALHNGTHLRAVESSGEQCVGILQHGKTYRHTMASQSSQDSKRQDICQWALGHVALVTGAGQRVGKAIAASLHKRGYTVAIHYNASKDEAISFMAELNSIRKNSAYAFHADLSTNVKETAHHLVAEVAEKWGRLDLLVNSAAIYYATPIAETTEEQWDKLLDLNAKAPYFMTQAAAPYLKETHGSVVNVADILGERPKAPLNVYCITKATIIMITKSLALELAPEVRVNYVNPGASIFPEGYDEKLKQEWMSKTPLGKAGNGEEVGDSVAFLASPSAGFMTGAGVSPSGGRSVAL</sequence>
<reference evidence="3 4" key="1">
    <citation type="submission" date="2023-03" db="EMBL/GenBank/DDBJ databases">
        <title>High-quality genome of Scylla paramamosain provides insights in environmental adaptation.</title>
        <authorList>
            <person name="Zhang L."/>
        </authorList>
    </citation>
    <scope>NUCLEOTIDE SEQUENCE [LARGE SCALE GENOMIC DNA]</scope>
    <source>
        <strain evidence="3">LZ_2023a</strain>
        <tissue evidence="3">Muscle</tissue>
    </source>
</reference>
<comment type="similarity">
    <text evidence="1">Belongs to the short-chain dehydrogenases/reductases (SDR) family.</text>
</comment>
<name>A0AAW0SRB9_SCYPA</name>
<dbReference type="Proteomes" id="UP001487740">
    <property type="component" value="Unassembled WGS sequence"/>
</dbReference>
<proteinExistence type="inferred from homology"/>
<evidence type="ECO:0000256" key="1">
    <source>
        <dbReference type="ARBA" id="ARBA00006484"/>
    </source>
</evidence>
<dbReference type="PANTHER" id="PTHR43639">
    <property type="entry name" value="OXIDOREDUCTASE, SHORT-CHAIN DEHYDROGENASE/REDUCTASE FAMILY (AFU_ORTHOLOGUE AFUA_5G02870)"/>
    <property type="match status" value="1"/>
</dbReference>
<keyword evidence="2" id="KW-0560">Oxidoreductase</keyword>
<dbReference type="AlphaFoldDB" id="A0AAW0SRB9"/>
<evidence type="ECO:0000313" key="3">
    <source>
        <dbReference type="EMBL" id="KAK8377439.1"/>
    </source>
</evidence>
<dbReference type="InterPro" id="IPR036291">
    <property type="entry name" value="NAD(P)-bd_dom_sf"/>
</dbReference>
<dbReference type="PRINTS" id="PR00080">
    <property type="entry name" value="SDRFAMILY"/>
</dbReference>
<dbReference type="PANTHER" id="PTHR43639:SF1">
    <property type="entry name" value="SHORT-CHAIN DEHYDROGENASE_REDUCTASE FAMILY PROTEIN"/>
    <property type="match status" value="1"/>
</dbReference>
<dbReference type="InterPro" id="IPR002347">
    <property type="entry name" value="SDR_fam"/>
</dbReference>
<dbReference type="PRINTS" id="PR00081">
    <property type="entry name" value="GDHRDH"/>
</dbReference>
<evidence type="ECO:0000313" key="4">
    <source>
        <dbReference type="Proteomes" id="UP001487740"/>
    </source>
</evidence>